<name>A0AA88E223_FICCA</name>
<gene>
    <name evidence="2" type="ORF">TIFTF001_035726</name>
</gene>
<dbReference type="Proteomes" id="UP001187192">
    <property type="component" value="Unassembled WGS sequence"/>
</dbReference>
<accession>A0AA88E223</accession>
<comment type="caution">
    <text evidence="2">The sequence shown here is derived from an EMBL/GenBank/DDBJ whole genome shotgun (WGS) entry which is preliminary data.</text>
</comment>
<sequence>MRSNGQKNYLMDGVANQAAMPQPPPQGPPPHGQPPQ</sequence>
<feature type="region of interest" description="Disordered" evidence="1">
    <location>
        <begin position="1"/>
        <end position="36"/>
    </location>
</feature>
<evidence type="ECO:0000256" key="1">
    <source>
        <dbReference type="SAM" id="MobiDB-lite"/>
    </source>
</evidence>
<protein>
    <submittedName>
        <fullName evidence="2">Uncharacterized protein</fullName>
    </submittedName>
</protein>
<evidence type="ECO:0000313" key="3">
    <source>
        <dbReference type="Proteomes" id="UP001187192"/>
    </source>
</evidence>
<feature type="compositionally biased region" description="Pro residues" evidence="1">
    <location>
        <begin position="21"/>
        <end position="36"/>
    </location>
</feature>
<dbReference type="AlphaFoldDB" id="A0AA88E223"/>
<dbReference type="EMBL" id="BTGU01000350">
    <property type="protein sequence ID" value="GMN66657.1"/>
    <property type="molecule type" value="Genomic_DNA"/>
</dbReference>
<keyword evidence="3" id="KW-1185">Reference proteome</keyword>
<evidence type="ECO:0000313" key="2">
    <source>
        <dbReference type="EMBL" id="GMN66657.1"/>
    </source>
</evidence>
<organism evidence="2 3">
    <name type="scientific">Ficus carica</name>
    <name type="common">Common fig</name>
    <dbReference type="NCBI Taxonomy" id="3494"/>
    <lineage>
        <taxon>Eukaryota</taxon>
        <taxon>Viridiplantae</taxon>
        <taxon>Streptophyta</taxon>
        <taxon>Embryophyta</taxon>
        <taxon>Tracheophyta</taxon>
        <taxon>Spermatophyta</taxon>
        <taxon>Magnoliopsida</taxon>
        <taxon>eudicotyledons</taxon>
        <taxon>Gunneridae</taxon>
        <taxon>Pentapetalae</taxon>
        <taxon>rosids</taxon>
        <taxon>fabids</taxon>
        <taxon>Rosales</taxon>
        <taxon>Moraceae</taxon>
        <taxon>Ficeae</taxon>
        <taxon>Ficus</taxon>
    </lineage>
</organism>
<proteinExistence type="predicted"/>
<reference evidence="2" key="1">
    <citation type="submission" date="2023-07" db="EMBL/GenBank/DDBJ databases">
        <title>draft genome sequence of fig (Ficus carica).</title>
        <authorList>
            <person name="Takahashi T."/>
            <person name="Nishimura K."/>
        </authorList>
    </citation>
    <scope>NUCLEOTIDE SEQUENCE</scope>
</reference>